<name>A0ABW3A198_9ACTN</name>
<accession>A0ABW3A198</accession>
<organism evidence="1 2">
    <name type="scientific">Micromonospora azadirachtae</name>
    <dbReference type="NCBI Taxonomy" id="1970735"/>
    <lineage>
        <taxon>Bacteria</taxon>
        <taxon>Bacillati</taxon>
        <taxon>Actinomycetota</taxon>
        <taxon>Actinomycetes</taxon>
        <taxon>Micromonosporales</taxon>
        <taxon>Micromonosporaceae</taxon>
        <taxon>Micromonospora</taxon>
    </lineage>
</organism>
<sequence length="138" mass="14352">GGAPELLPLPAVGGGTATEFAAGTFQQGWITGTASRDEGDTRRLYPVRYHLPSGRYEPLPPGVVPAAGNGQGWVIGPVNHLSAGLVTDAGLVRLPDLDGRTDRYATVAVSVSDDAAVIGGQLDVEPGVVTRAIRWRCH</sequence>
<feature type="non-terminal residue" evidence="1">
    <location>
        <position position="1"/>
    </location>
</feature>
<evidence type="ECO:0000313" key="1">
    <source>
        <dbReference type="EMBL" id="MFD0784632.1"/>
    </source>
</evidence>
<proteinExistence type="predicted"/>
<dbReference type="Proteomes" id="UP001597053">
    <property type="component" value="Unassembled WGS sequence"/>
</dbReference>
<reference evidence="2" key="1">
    <citation type="journal article" date="2019" name="Int. J. Syst. Evol. Microbiol.">
        <title>The Global Catalogue of Microorganisms (GCM) 10K type strain sequencing project: providing services to taxonomists for standard genome sequencing and annotation.</title>
        <authorList>
            <consortium name="The Broad Institute Genomics Platform"/>
            <consortium name="The Broad Institute Genome Sequencing Center for Infectious Disease"/>
            <person name="Wu L."/>
            <person name="Ma J."/>
        </authorList>
    </citation>
    <scope>NUCLEOTIDE SEQUENCE [LARGE SCALE GENOMIC DNA]</scope>
    <source>
        <strain evidence="2">JCM 32148</strain>
    </source>
</reference>
<gene>
    <name evidence="1" type="ORF">ACFQZ8_12015</name>
</gene>
<evidence type="ECO:0000313" key="2">
    <source>
        <dbReference type="Proteomes" id="UP001597053"/>
    </source>
</evidence>
<comment type="caution">
    <text evidence="1">The sequence shown here is derived from an EMBL/GenBank/DDBJ whole genome shotgun (WGS) entry which is preliminary data.</text>
</comment>
<keyword evidence="2" id="KW-1185">Reference proteome</keyword>
<dbReference type="EMBL" id="JBHTHM010000487">
    <property type="protein sequence ID" value="MFD0784632.1"/>
    <property type="molecule type" value="Genomic_DNA"/>
</dbReference>
<protein>
    <submittedName>
        <fullName evidence="1">Uncharacterized protein</fullName>
    </submittedName>
</protein>